<dbReference type="PANTHER" id="PTHR34703:SF1">
    <property type="entry name" value="ANTIPORTER SUBUNIT MNHG2-RELATED"/>
    <property type="match status" value="1"/>
</dbReference>
<feature type="transmembrane region" description="Helical" evidence="2">
    <location>
        <begin position="6"/>
        <end position="27"/>
    </location>
</feature>
<dbReference type="RefSeq" id="WP_311511333.1">
    <property type="nucleotide sequence ID" value="NZ_JAVREP010000005.1"/>
</dbReference>
<keyword evidence="2" id="KW-1133">Transmembrane helix</keyword>
<evidence type="ECO:0000313" key="4">
    <source>
        <dbReference type="Proteomes" id="UP001183390"/>
    </source>
</evidence>
<dbReference type="InterPro" id="IPR005133">
    <property type="entry name" value="PhaG_MnhG_YufB"/>
</dbReference>
<sequence>MTPNEVLAVVCAITGAFIFAVGAFGLLRLPDFYGRLQGISISAGLGTALLLLGLLSWFPTPENVLKIGLALIVQLATVAVGGNALARAGYLVGTPAAPNTRYDALAEADPNDPTHED</sequence>
<accession>A0ABU2M7K1</accession>
<dbReference type="EMBL" id="JAVREP010000005">
    <property type="protein sequence ID" value="MDT0328612.1"/>
    <property type="molecule type" value="Genomic_DNA"/>
</dbReference>
<keyword evidence="2" id="KW-0472">Membrane</keyword>
<keyword evidence="2" id="KW-0812">Transmembrane</keyword>
<reference evidence="4" key="1">
    <citation type="submission" date="2023-07" db="EMBL/GenBank/DDBJ databases">
        <title>30 novel species of actinomycetes from the DSMZ collection.</title>
        <authorList>
            <person name="Nouioui I."/>
        </authorList>
    </citation>
    <scope>NUCLEOTIDE SEQUENCE [LARGE SCALE GENOMIC DNA]</scope>
    <source>
        <strain evidence="4">DSM 44743</strain>
    </source>
</reference>
<feature type="transmembrane region" description="Helical" evidence="2">
    <location>
        <begin position="39"/>
        <end position="58"/>
    </location>
</feature>
<organism evidence="3 4">
    <name type="scientific">Nocardiopsis lambiniae</name>
    <dbReference type="NCBI Taxonomy" id="3075539"/>
    <lineage>
        <taxon>Bacteria</taxon>
        <taxon>Bacillati</taxon>
        <taxon>Actinomycetota</taxon>
        <taxon>Actinomycetes</taxon>
        <taxon>Streptosporangiales</taxon>
        <taxon>Nocardiopsidaceae</taxon>
        <taxon>Nocardiopsis</taxon>
    </lineage>
</organism>
<protein>
    <submittedName>
        <fullName evidence="3">Monovalent cation/H(+) antiporter subunit G</fullName>
    </submittedName>
</protein>
<keyword evidence="4" id="KW-1185">Reference proteome</keyword>
<feature type="transmembrane region" description="Helical" evidence="2">
    <location>
        <begin position="64"/>
        <end position="86"/>
    </location>
</feature>
<evidence type="ECO:0000313" key="3">
    <source>
        <dbReference type="EMBL" id="MDT0328612.1"/>
    </source>
</evidence>
<evidence type="ECO:0000256" key="2">
    <source>
        <dbReference type="SAM" id="Phobius"/>
    </source>
</evidence>
<comment type="caution">
    <text evidence="3">The sequence shown here is derived from an EMBL/GenBank/DDBJ whole genome shotgun (WGS) entry which is preliminary data.</text>
</comment>
<dbReference type="PANTHER" id="PTHR34703">
    <property type="entry name" value="ANTIPORTER SUBUNIT MNHG2-RELATED"/>
    <property type="match status" value="1"/>
</dbReference>
<dbReference type="Proteomes" id="UP001183390">
    <property type="component" value="Unassembled WGS sequence"/>
</dbReference>
<evidence type="ECO:0000256" key="1">
    <source>
        <dbReference type="ARBA" id="ARBA00008404"/>
    </source>
</evidence>
<proteinExistence type="inferred from homology"/>
<comment type="similarity">
    <text evidence="1">Belongs to the CPA3 antiporters (TC 2.A.63) subunit G family.</text>
</comment>
<dbReference type="Pfam" id="PF03334">
    <property type="entry name" value="PhaG_MnhG_YufB"/>
    <property type="match status" value="1"/>
</dbReference>
<name>A0ABU2M7K1_9ACTN</name>
<gene>
    <name evidence="3" type="ORF">RM479_09310</name>
</gene>